<sequence>MTVRPLRVRRRTTGPQVMAALCNAAIGALRITGVTNIAAANRHHARDSTRSLALLGIT</sequence>
<name>A0AAU2W151_9ACTN</name>
<protein>
    <recommendedName>
        <fullName evidence="2">Transposase</fullName>
    </recommendedName>
</protein>
<evidence type="ECO:0000313" key="1">
    <source>
        <dbReference type="EMBL" id="WTW73310.1"/>
    </source>
</evidence>
<dbReference type="EMBL" id="CP108313">
    <property type="protein sequence ID" value="WTW73310.1"/>
    <property type="molecule type" value="Genomic_DNA"/>
</dbReference>
<reference evidence="1" key="1">
    <citation type="submission" date="2022-10" db="EMBL/GenBank/DDBJ databases">
        <title>The complete genomes of actinobacterial strains from the NBC collection.</title>
        <authorList>
            <person name="Joergensen T.S."/>
            <person name="Alvarez Arevalo M."/>
            <person name="Sterndorff E.B."/>
            <person name="Faurdal D."/>
            <person name="Vuksanovic O."/>
            <person name="Mourched A.-S."/>
            <person name="Charusanti P."/>
            <person name="Shaw S."/>
            <person name="Blin K."/>
            <person name="Weber T."/>
        </authorList>
    </citation>
    <scope>NUCLEOTIDE SEQUENCE</scope>
    <source>
        <strain evidence="1">NBC_00008</strain>
    </source>
</reference>
<accession>A0AAU2W151</accession>
<organism evidence="1">
    <name type="scientific">Streptomyces sp. NBC_00008</name>
    <dbReference type="NCBI Taxonomy" id="2903610"/>
    <lineage>
        <taxon>Bacteria</taxon>
        <taxon>Bacillati</taxon>
        <taxon>Actinomycetota</taxon>
        <taxon>Actinomycetes</taxon>
        <taxon>Kitasatosporales</taxon>
        <taxon>Streptomycetaceae</taxon>
        <taxon>Streptomyces</taxon>
    </lineage>
</organism>
<evidence type="ECO:0008006" key="2">
    <source>
        <dbReference type="Google" id="ProtNLM"/>
    </source>
</evidence>
<proteinExistence type="predicted"/>
<gene>
    <name evidence="1" type="ORF">OG398_36300</name>
</gene>
<dbReference type="AlphaFoldDB" id="A0AAU2W151"/>